<dbReference type="Pfam" id="PF12840">
    <property type="entry name" value="HTH_20"/>
    <property type="match status" value="1"/>
</dbReference>
<dbReference type="Proteomes" id="UP000248783">
    <property type="component" value="Unassembled WGS sequence"/>
</dbReference>
<sequence length="344" mass="38071">MDGCQELIANKRLQRDLCARTLVPSPAPPPPEEKIRSNDERPRSRPVPHPQHHPYRAARPRPRARPRRPGTGRGRPPPRRSTRRARGPRPGLRRPRHLPRRCPRAPPRQRRPGSPAHPPLTYGQHVSTSPSDDAVAPSPDALVPAPGNAQEPAAVGPAALKALAHPLRVRILDLLGTHQTLTASGLAQLVGESSGATSYHLRQLEKHGFVREVEGKGTARERWWERVPGGFAISGDVATDAGTAMAADLVNLEFERARQEKLVAFLRWAGKQDDEARERWRHSTTLATLNLHATPEELERVIDAWQRFEEEHIAPLLGRRDVPGAVATQIHFNAFPVVGPDNDA</sequence>
<dbReference type="GO" id="GO:0003700">
    <property type="term" value="F:DNA-binding transcription factor activity"/>
    <property type="evidence" value="ECO:0007669"/>
    <property type="project" value="InterPro"/>
</dbReference>
<feature type="compositionally biased region" description="Basic residues" evidence="4">
    <location>
        <begin position="44"/>
        <end position="111"/>
    </location>
</feature>
<accession>A0A2W5WTS3</accession>
<dbReference type="PANTHER" id="PTHR33154">
    <property type="entry name" value="TRANSCRIPTIONAL REGULATOR, ARSR FAMILY"/>
    <property type="match status" value="1"/>
</dbReference>
<dbReference type="SMART" id="SM00418">
    <property type="entry name" value="HTH_ARSR"/>
    <property type="match status" value="1"/>
</dbReference>
<protein>
    <recommendedName>
        <fullName evidence="5">HTH arsR-type domain-containing protein</fullName>
    </recommendedName>
</protein>
<evidence type="ECO:0000256" key="2">
    <source>
        <dbReference type="ARBA" id="ARBA00023125"/>
    </source>
</evidence>
<dbReference type="Gene3D" id="1.10.10.10">
    <property type="entry name" value="Winged helix-like DNA-binding domain superfamily/Winged helix DNA-binding domain"/>
    <property type="match status" value="1"/>
</dbReference>
<gene>
    <name evidence="6" type="ORF">DNL40_05005</name>
</gene>
<feature type="compositionally biased region" description="Basic and acidic residues" evidence="4">
    <location>
        <begin position="31"/>
        <end position="43"/>
    </location>
</feature>
<feature type="region of interest" description="Disordered" evidence="4">
    <location>
        <begin position="20"/>
        <end position="151"/>
    </location>
</feature>
<evidence type="ECO:0000259" key="5">
    <source>
        <dbReference type="SMART" id="SM00418"/>
    </source>
</evidence>
<reference evidence="6 7" key="1">
    <citation type="submission" date="2018-06" db="EMBL/GenBank/DDBJ databases">
        <title>Whole genome sequencing of a novel hydrocarbon degrading bacterial strain, PW21 isolated from oil contaminated produced water sample.</title>
        <authorList>
            <person name="Nagkirti P."/>
            <person name="Shaikh A."/>
            <person name="Gowdaman V."/>
            <person name="Engineer A.E."/>
            <person name="Dagar S."/>
            <person name="Dhakephalkar P.K."/>
        </authorList>
    </citation>
    <scope>NUCLEOTIDE SEQUENCE [LARGE SCALE GENOMIC DNA]</scope>
    <source>
        <strain evidence="6 7">PW21</strain>
    </source>
</reference>
<dbReference type="InterPro" id="IPR011991">
    <property type="entry name" value="ArsR-like_HTH"/>
</dbReference>
<evidence type="ECO:0000256" key="3">
    <source>
        <dbReference type="ARBA" id="ARBA00023163"/>
    </source>
</evidence>
<keyword evidence="7" id="KW-1185">Reference proteome</keyword>
<dbReference type="InterPro" id="IPR036388">
    <property type="entry name" value="WH-like_DNA-bd_sf"/>
</dbReference>
<evidence type="ECO:0000313" key="7">
    <source>
        <dbReference type="Proteomes" id="UP000248783"/>
    </source>
</evidence>
<dbReference type="PANTHER" id="PTHR33154:SF15">
    <property type="entry name" value="REGULATORY PROTEIN ARSR"/>
    <property type="match status" value="1"/>
</dbReference>
<evidence type="ECO:0000256" key="4">
    <source>
        <dbReference type="SAM" id="MobiDB-lite"/>
    </source>
</evidence>
<dbReference type="PRINTS" id="PR00778">
    <property type="entry name" value="HTHARSR"/>
</dbReference>
<keyword evidence="3" id="KW-0804">Transcription</keyword>
<dbReference type="CDD" id="cd00090">
    <property type="entry name" value="HTH_ARSR"/>
    <property type="match status" value="1"/>
</dbReference>
<dbReference type="EMBL" id="QKWH01000002">
    <property type="protein sequence ID" value="PZR54272.1"/>
    <property type="molecule type" value="Genomic_DNA"/>
</dbReference>
<organism evidence="6 7">
    <name type="scientific">Xylanimonas oleitrophica</name>
    <dbReference type="NCBI Taxonomy" id="2607479"/>
    <lineage>
        <taxon>Bacteria</taxon>
        <taxon>Bacillati</taxon>
        <taxon>Actinomycetota</taxon>
        <taxon>Actinomycetes</taxon>
        <taxon>Micrococcales</taxon>
        <taxon>Promicromonosporaceae</taxon>
        <taxon>Xylanimonas</taxon>
    </lineage>
</organism>
<feature type="domain" description="HTH arsR-type" evidence="5">
    <location>
        <begin position="158"/>
        <end position="239"/>
    </location>
</feature>
<dbReference type="GO" id="GO:0003677">
    <property type="term" value="F:DNA binding"/>
    <property type="evidence" value="ECO:0007669"/>
    <property type="project" value="UniProtKB-KW"/>
</dbReference>
<dbReference type="InterPro" id="IPR001845">
    <property type="entry name" value="HTH_ArsR_DNA-bd_dom"/>
</dbReference>
<evidence type="ECO:0000313" key="6">
    <source>
        <dbReference type="EMBL" id="PZR54272.1"/>
    </source>
</evidence>
<keyword evidence="2" id="KW-0238">DNA-binding</keyword>
<dbReference type="AlphaFoldDB" id="A0A2W5WTS3"/>
<dbReference type="SUPFAM" id="SSF46785">
    <property type="entry name" value="Winged helix' DNA-binding domain"/>
    <property type="match status" value="1"/>
</dbReference>
<dbReference type="InterPro" id="IPR036390">
    <property type="entry name" value="WH_DNA-bd_sf"/>
</dbReference>
<comment type="caution">
    <text evidence="6">The sequence shown here is derived from an EMBL/GenBank/DDBJ whole genome shotgun (WGS) entry which is preliminary data.</text>
</comment>
<evidence type="ECO:0000256" key="1">
    <source>
        <dbReference type="ARBA" id="ARBA00023015"/>
    </source>
</evidence>
<dbReference type="InterPro" id="IPR051081">
    <property type="entry name" value="HTH_MetalResp_TranReg"/>
</dbReference>
<name>A0A2W5WTS3_9MICO</name>
<proteinExistence type="predicted"/>
<keyword evidence="1" id="KW-0805">Transcription regulation</keyword>